<dbReference type="InterPro" id="IPR038607">
    <property type="entry name" value="PhoD-like_sf"/>
</dbReference>
<protein>
    <submittedName>
        <fullName evidence="2">Alkaline phosphatase D</fullName>
    </submittedName>
</protein>
<sequence>MTVVWMMVGAVTNTSAVFSARVTGGPVRIGVSTSPSFTSPAWSASTTVDSTGVAKVSFTGLSAGTRYWWRVEDNGVVDATYTGQVRTDPVAAGQPASYVLGCIGDAGLTPTVPGVTGAAPQRLSNHPIFDVVRAKALAENWARVCHLGDICYYDLGSGSHGLSATASATQYRTMWDDILAQPLQHGLYRSAGLVYVWDDHDFGPDNSNAASPGAANALAVYRERIPSYPLPGGAGQPVYHSFQIGRVLHIVSDTRSARVPGSTMLGAAQMSWLSTLLSTSTAEALVWLMPTPWLGVSSDTWAGFPTERNSIVSMLTAGGWTDRMVMINADAHTLAIDSGKGGNAGSGGFPVVLCAGLDATPHSYSTQYDSGAWPGREQYATVQVDDTGSDIAITTTVYRRERAISWVTVTTGGTTRIPAGSPCHVLAL</sequence>
<dbReference type="InterPro" id="IPR018946">
    <property type="entry name" value="PhoD-like_MPP"/>
</dbReference>
<organism evidence="2 3">
    <name type="scientific">Micromonospora carbonacea</name>
    <dbReference type="NCBI Taxonomy" id="47853"/>
    <lineage>
        <taxon>Bacteria</taxon>
        <taxon>Bacillati</taxon>
        <taxon>Actinomycetota</taxon>
        <taxon>Actinomycetes</taxon>
        <taxon>Micromonosporales</taxon>
        <taxon>Micromonosporaceae</taxon>
        <taxon>Micromonospora</taxon>
    </lineage>
</organism>
<dbReference type="Proteomes" id="UP000183585">
    <property type="component" value="Unassembled WGS sequence"/>
</dbReference>
<dbReference type="InterPro" id="IPR029052">
    <property type="entry name" value="Metallo-depent_PP-like"/>
</dbReference>
<dbReference type="EMBL" id="FMCT01000011">
    <property type="protein sequence ID" value="SCF39566.1"/>
    <property type="molecule type" value="Genomic_DNA"/>
</dbReference>
<evidence type="ECO:0000313" key="2">
    <source>
        <dbReference type="EMBL" id="SCF39566.1"/>
    </source>
</evidence>
<reference evidence="3" key="1">
    <citation type="submission" date="2016-06" db="EMBL/GenBank/DDBJ databases">
        <authorList>
            <person name="Varghese N."/>
            <person name="Submissions Spin"/>
        </authorList>
    </citation>
    <scope>NUCLEOTIDE SEQUENCE [LARGE SCALE GENOMIC DNA]</scope>
    <source>
        <strain evidence="3">DSM 43168</strain>
    </source>
</reference>
<dbReference type="Pfam" id="PF09423">
    <property type="entry name" value="PhoD"/>
    <property type="match status" value="1"/>
</dbReference>
<keyword evidence="3" id="KW-1185">Reference proteome</keyword>
<gene>
    <name evidence="2" type="ORF">GA0070563_11137</name>
</gene>
<accession>A0A1C5A342</accession>
<dbReference type="AlphaFoldDB" id="A0A1C5A342"/>
<dbReference type="RefSeq" id="WP_074476572.1">
    <property type="nucleotide sequence ID" value="NZ_FMCT01000011.1"/>
</dbReference>
<dbReference type="PANTHER" id="PTHR33987">
    <property type="entry name" value="CALCINEURIN-LIKE METALLO-PHOSPHOESTERASE SUPERFAMILY PROTEIN"/>
    <property type="match status" value="1"/>
</dbReference>
<evidence type="ECO:0000313" key="3">
    <source>
        <dbReference type="Proteomes" id="UP000183585"/>
    </source>
</evidence>
<proteinExistence type="predicted"/>
<feature type="domain" description="PhoD-like phosphatase metallophosphatase" evidence="1">
    <location>
        <begin position="129"/>
        <end position="335"/>
    </location>
</feature>
<dbReference type="Gene3D" id="3.60.21.70">
    <property type="entry name" value="PhoD-like phosphatase"/>
    <property type="match status" value="1"/>
</dbReference>
<dbReference type="PANTHER" id="PTHR33987:SF1">
    <property type="entry name" value="CALCINEURIN-LIKE METALLO-PHOSPHOESTERASE SUPERFAMILY PROTEIN"/>
    <property type="match status" value="1"/>
</dbReference>
<name>A0A1C5A342_9ACTN</name>
<evidence type="ECO:0000259" key="1">
    <source>
        <dbReference type="Pfam" id="PF09423"/>
    </source>
</evidence>
<dbReference type="SUPFAM" id="SSF56300">
    <property type="entry name" value="Metallo-dependent phosphatases"/>
    <property type="match status" value="1"/>
</dbReference>